<dbReference type="SUPFAM" id="SSF53955">
    <property type="entry name" value="Lysozyme-like"/>
    <property type="match status" value="1"/>
</dbReference>
<feature type="domain" description="Transglycosylase SLT" evidence="1">
    <location>
        <begin position="13"/>
        <end position="144"/>
    </location>
</feature>
<dbReference type="GO" id="GO:0016787">
    <property type="term" value="F:hydrolase activity"/>
    <property type="evidence" value="ECO:0007669"/>
    <property type="project" value="UniProtKB-KW"/>
</dbReference>
<name>A0A6H1PS11_9ENTR</name>
<organism evidence="2">
    <name type="scientific">Leclercia adecarboxylata</name>
    <dbReference type="NCBI Taxonomy" id="83655"/>
    <lineage>
        <taxon>Bacteria</taxon>
        <taxon>Pseudomonadati</taxon>
        <taxon>Pseudomonadota</taxon>
        <taxon>Gammaproteobacteria</taxon>
        <taxon>Enterobacterales</taxon>
        <taxon>Enterobacteriaceae</taxon>
        <taxon>Leclercia</taxon>
    </lineage>
</organism>
<dbReference type="Pfam" id="PF01464">
    <property type="entry name" value="SLT"/>
    <property type="match status" value="1"/>
</dbReference>
<reference evidence="2" key="1">
    <citation type="submission" date="2019-12" db="EMBL/GenBank/DDBJ databases">
        <authorList>
            <person name="Zhou D."/>
        </authorList>
    </citation>
    <scope>NUCLEOTIDE SEQUENCE</scope>
    <source>
        <strain evidence="2">150707804</strain>
        <plasmid evidence="2">p707804-2FII</plasmid>
    </source>
</reference>
<evidence type="ECO:0000259" key="1">
    <source>
        <dbReference type="Pfam" id="PF01464"/>
    </source>
</evidence>
<dbReference type="CDD" id="cd16892">
    <property type="entry name" value="LT_VirB1-like"/>
    <property type="match status" value="1"/>
</dbReference>
<evidence type="ECO:0000313" key="2">
    <source>
        <dbReference type="EMBL" id="QIZ17402.1"/>
    </source>
</evidence>
<geneLocation type="plasmid" evidence="2">
    <name>p707804-2FII</name>
</geneLocation>
<dbReference type="Gene3D" id="1.10.530.10">
    <property type="match status" value="1"/>
</dbReference>
<keyword evidence="2" id="KW-0614">Plasmid</keyword>
<protein>
    <submittedName>
        <fullName evidence="2">Peptidoglycan hydrolase VirB1, involved in T-DNA transfer</fullName>
    </submittedName>
</protein>
<dbReference type="AlphaFoldDB" id="A0A6H1PS11"/>
<dbReference type="InterPro" id="IPR008258">
    <property type="entry name" value="Transglycosylase_SLT_dom_1"/>
</dbReference>
<proteinExistence type="predicted"/>
<dbReference type="RefSeq" id="WP_103793530.1">
    <property type="nucleotide sequence ID" value="NZ_JANGJD010000029.1"/>
</dbReference>
<dbReference type="EMBL" id="MN823994">
    <property type="protein sequence ID" value="QIZ17402.1"/>
    <property type="molecule type" value="Genomic_DNA"/>
</dbReference>
<dbReference type="InterPro" id="IPR023346">
    <property type="entry name" value="Lysozyme-like_dom_sf"/>
</dbReference>
<accession>A0A6H1PS11</accession>
<sequence length="236" mass="25889">MLSTSAFLAVAMQCAATVHPSTSLDVVRVESGFNPYAIAEIVPKPERQPGDKGFITHMPTNKEDAQRIVTQIEAKGRRYSVGLMQITSTNFDTYGVTASDLFNPCTNLSVYEKIITDCYERGGTLKRALSCYYSGNFNTGQQPETALAKTSYVQRIGYSPDKPRYAVPGTSEDKVSSPATLTAVPVESPPSQQVIWPATVVRGVPAQLRQKKSPVLYYPAKVIRGSRDLTKNEEDK</sequence>
<keyword evidence="2" id="KW-0378">Hydrolase</keyword>